<dbReference type="InterPro" id="IPR002937">
    <property type="entry name" value="Amino_oxidase"/>
</dbReference>
<comment type="caution">
    <text evidence="2">The sequence shown here is derived from an EMBL/GenBank/DDBJ whole genome shotgun (WGS) entry which is preliminary data.</text>
</comment>
<accession>A0A8H5JPG2</accession>
<proteinExistence type="predicted"/>
<dbReference type="InterPro" id="IPR036188">
    <property type="entry name" value="FAD/NAD-bd_sf"/>
</dbReference>
<dbReference type="Pfam" id="PF01593">
    <property type="entry name" value="Amino_oxidase"/>
    <property type="match status" value="1"/>
</dbReference>
<gene>
    <name evidence="2" type="ORF">FMEXI_228</name>
</gene>
<protein>
    <submittedName>
        <fullName evidence="2">Monoamine oxidase A</fullName>
    </submittedName>
</protein>
<keyword evidence="3" id="KW-1185">Reference proteome</keyword>
<dbReference type="Gene3D" id="3.90.660.10">
    <property type="match status" value="2"/>
</dbReference>
<sequence length="147" mass="16227">MTSRAAIKEGRMEMLINVKNRSLEERIEGGLQNIAIRLAERLDTDRVRLRAPVRQIPQSGVGYLAQGVLFRVQADKVFIANPPSPPLETSSASASPRDQGLCCEAFSLEGVSQSTFNSSPPDASFGVMMRFLEANEMRRLDDASKEE</sequence>
<evidence type="ECO:0000259" key="1">
    <source>
        <dbReference type="Pfam" id="PF01593"/>
    </source>
</evidence>
<dbReference type="AlphaFoldDB" id="A0A8H5JPG2"/>
<evidence type="ECO:0000313" key="2">
    <source>
        <dbReference type="EMBL" id="KAF5559033.1"/>
    </source>
</evidence>
<name>A0A8H5JPG2_9HYPO</name>
<reference evidence="2 3" key="1">
    <citation type="submission" date="2020-05" db="EMBL/GenBank/DDBJ databases">
        <title>Identification and distribution of gene clusters putatively required for synthesis of sphingolipid metabolism inhibitors in phylogenetically diverse species of the filamentous fungus Fusarium.</title>
        <authorList>
            <person name="Kim H.-S."/>
            <person name="Busman M."/>
            <person name="Brown D.W."/>
            <person name="Divon H."/>
            <person name="Uhlig S."/>
            <person name="Proctor R.H."/>
        </authorList>
    </citation>
    <scope>NUCLEOTIDE SEQUENCE [LARGE SCALE GENOMIC DNA]</scope>
    <source>
        <strain evidence="2 3">NRRL 53147</strain>
    </source>
</reference>
<organism evidence="2 3">
    <name type="scientific">Fusarium mexicanum</name>
    <dbReference type="NCBI Taxonomy" id="751941"/>
    <lineage>
        <taxon>Eukaryota</taxon>
        <taxon>Fungi</taxon>
        <taxon>Dikarya</taxon>
        <taxon>Ascomycota</taxon>
        <taxon>Pezizomycotina</taxon>
        <taxon>Sordariomycetes</taxon>
        <taxon>Hypocreomycetidae</taxon>
        <taxon>Hypocreales</taxon>
        <taxon>Nectriaceae</taxon>
        <taxon>Fusarium</taxon>
        <taxon>Fusarium fujikuroi species complex</taxon>
    </lineage>
</organism>
<dbReference type="EMBL" id="JAAOAM010000004">
    <property type="protein sequence ID" value="KAF5559033.1"/>
    <property type="molecule type" value="Genomic_DNA"/>
</dbReference>
<evidence type="ECO:0000313" key="3">
    <source>
        <dbReference type="Proteomes" id="UP000522262"/>
    </source>
</evidence>
<dbReference type="GO" id="GO:0016491">
    <property type="term" value="F:oxidoreductase activity"/>
    <property type="evidence" value="ECO:0007669"/>
    <property type="project" value="InterPro"/>
</dbReference>
<feature type="domain" description="Amine oxidase" evidence="1">
    <location>
        <begin position="26"/>
        <end position="84"/>
    </location>
</feature>
<dbReference type="Gene3D" id="3.50.50.60">
    <property type="entry name" value="FAD/NAD(P)-binding domain"/>
    <property type="match status" value="1"/>
</dbReference>
<dbReference type="Proteomes" id="UP000522262">
    <property type="component" value="Unassembled WGS sequence"/>
</dbReference>